<dbReference type="EMBL" id="BGPR01030996">
    <property type="protein sequence ID" value="GBO03816.1"/>
    <property type="molecule type" value="Genomic_DNA"/>
</dbReference>
<sequence length="114" mass="12664">MQEIRQLVRDKFGEDADPGSHGLNKSSQLGNYGQSNTTNQPPISLDISLNSVNNTNQSAEATEMTDELMKEDNDVSIFSPGEDSGTPINEEVFKTQGKRRRSNQSQLDDYKVVK</sequence>
<organism evidence="2 3">
    <name type="scientific">Araneus ventricosus</name>
    <name type="common">Orbweaver spider</name>
    <name type="synonym">Epeira ventricosa</name>
    <dbReference type="NCBI Taxonomy" id="182803"/>
    <lineage>
        <taxon>Eukaryota</taxon>
        <taxon>Metazoa</taxon>
        <taxon>Ecdysozoa</taxon>
        <taxon>Arthropoda</taxon>
        <taxon>Chelicerata</taxon>
        <taxon>Arachnida</taxon>
        <taxon>Araneae</taxon>
        <taxon>Araneomorphae</taxon>
        <taxon>Entelegynae</taxon>
        <taxon>Araneoidea</taxon>
        <taxon>Araneidae</taxon>
        <taxon>Araneus</taxon>
    </lineage>
</organism>
<keyword evidence="3" id="KW-1185">Reference proteome</keyword>
<comment type="caution">
    <text evidence="2">The sequence shown here is derived from an EMBL/GenBank/DDBJ whole genome shotgun (WGS) entry which is preliminary data.</text>
</comment>
<name>A0A4Y2TWY8_ARAVE</name>
<gene>
    <name evidence="2" type="ORF">AVEN_90448_1</name>
</gene>
<proteinExistence type="predicted"/>
<dbReference type="AlphaFoldDB" id="A0A4Y2TWY8"/>
<protein>
    <submittedName>
        <fullName evidence="2">Uncharacterized protein</fullName>
    </submittedName>
</protein>
<evidence type="ECO:0000313" key="3">
    <source>
        <dbReference type="Proteomes" id="UP000499080"/>
    </source>
</evidence>
<reference evidence="2 3" key="1">
    <citation type="journal article" date="2019" name="Sci. Rep.">
        <title>Orb-weaving spider Araneus ventricosus genome elucidates the spidroin gene catalogue.</title>
        <authorList>
            <person name="Kono N."/>
            <person name="Nakamura H."/>
            <person name="Ohtoshi R."/>
            <person name="Moran D.A.P."/>
            <person name="Shinohara A."/>
            <person name="Yoshida Y."/>
            <person name="Fujiwara M."/>
            <person name="Mori M."/>
            <person name="Tomita M."/>
            <person name="Arakawa K."/>
        </authorList>
    </citation>
    <scope>NUCLEOTIDE SEQUENCE [LARGE SCALE GENOMIC DNA]</scope>
</reference>
<evidence type="ECO:0000313" key="2">
    <source>
        <dbReference type="EMBL" id="GBO03816.1"/>
    </source>
</evidence>
<accession>A0A4Y2TWY8</accession>
<feature type="region of interest" description="Disordered" evidence="1">
    <location>
        <begin position="75"/>
        <end position="114"/>
    </location>
</feature>
<evidence type="ECO:0000256" key="1">
    <source>
        <dbReference type="SAM" id="MobiDB-lite"/>
    </source>
</evidence>
<feature type="compositionally biased region" description="Polar residues" evidence="1">
    <location>
        <begin position="23"/>
        <end position="60"/>
    </location>
</feature>
<dbReference type="Proteomes" id="UP000499080">
    <property type="component" value="Unassembled WGS sequence"/>
</dbReference>
<feature type="region of interest" description="Disordered" evidence="1">
    <location>
        <begin position="1"/>
        <end position="62"/>
    </location>
</feature>
<feature type="compositionally biased region" description="Basic and acidic residues" evidence="1">
    <location>
        <begin position="1"/>
        <end position="14"/>
    </location>
</feature>